<keyword evidence="2" id="KW-0813">Transport</keyword>
<dbReference type="InterPro" id="IPR000709">
    <property type="entry name" value="Leu_Ile_Val-bd"/>
</dbReference>
<evidence type="ECO:0000256" key="2">
    <source>
        <dbReference type="ARBA" id="ARBA00022448"/>
    </source>
</evidence>
<evidence type="ECO:0000313" key="7">
    <source>
        <dbReference type="EMBL" id="MBB3932765.1"/>
    </source>
</evidence>
<dbReference type="RefSeq" id="WP_183400436.1">
    <property type="nucleotide sequence ID" value="NZ_JACIDS010000005.1"/>
</dbReference>
<organism evidence="7 8">
    <name type="scientific">Kaistia hirudinis</name>
    <dbReference type="NCBI Taxonomy" id="1293440"/>
    <lineage>
        <taxon>Bacteria</taxon>
        <taxon>Pseudomonadati</taxon>
        <taxon>Pseudomonadota</taxon>
        <taxon>Alphaproteobacteria</taxon>
        <taxon>Hyphomicrobiales</taxon>
        <taxon>Kaistiaceae</taxon>
        <taxon>Kaistia</taxon>
    </lineage>
</organism>
<feature type="chain" id="PRO_5032335946" evidence="5">
    <location>
        <begin position="20"/>
        <end position="363"/>
    </location>
</feature>
<feature type="signal peptide" evidence="5">
    <location>
        <begin position="1"/>
        <end position="19"/>
    </location>
</feature>
<evidence type="ECO:0000256" key="5">
    <source>
        <dbReference type="SAM" id="SignalP"/>
    </source>
</evidence>
<feature type="domain" description="Leucine-binding protein" evidence="6">
    <location>
        <begin position="21"/>
        <end position="357"/>
    </location>
</feature>
<proteinExistence type="inferred from homology"/>
<evidence type="ECO:0000256" key="3">
    <source>
        <dbReference type="ARBA" id="ARBA00022729"/>
    </source>
</evidence>
<dbReference type="PANTHER" id="PTHR47151:SF2">
    <property type="entry name" value="AMINO ACID BINDING PROTEIN"/>
    <property type="match status" value="1"/>
</dbReference>
<dbReference type="Proteomes" id="UP000553963">
    <property type="component" value="Unassembled WGS sequence"/>
</dbReference>
<keyword evidence="4" id="KW-0029">Amino-acid transport</keyword>
<protein>
    <submittedName>
        <fullName evidence="7">Branched-chain amino acid transport system substrate-binding protein</fullName>
    </submittedName>
</protein>
<dbReference type="InterPro" id="IPR028082">
    <property type="entry name" value="Peripla_BP_I"/>
</dbReference>
<dbReference type="InterPro" id="IPR028081">
    <property type="entry name" value="Leu-bd"/>
</dbReference>
<keyword evidence="3 5" id="KW-0732">Signal</keyword>
<comment type="caution">
    <text evidence="7">The sequence shown here is derived from an EMBL/GenBank/DDBJ whole genome shotgun (WGS) entry which is preliminary data.</text>
</comment>
<evidence type="ECO:0000256" key="1">
    <source>
        <dbReference type="ARBA" id="ARBA00010062"/>
    </source>
</evidence>
<dbReference type="EMBL" id="JACIDS010000005">
    <property type="protein sequence ID" value="MBB3932765.1"/>
    <property type="molecule type" value="Genomic_DNA"/>
</dbReference>
<dbReference type="PANTHER" id="PTHR47151">
    <property type="entry name" value="LEU/ILE/VAL-BINDING ABC TRANSPORTER SUBUNIT"/>
    <property type="match status" value="1"/>
</dbReference>
<dbReference type="GO" id="GO:0006865">
    <property type="term" value="P:amino acid transport"/>
    <property type="evidence" value="ECO:0007669"/>
    <property type="project" value="UniProtKB-KW"/>
</dbReference>
<sequence>MLRLSVLLLAATLALPASADIRIAVMAPLSGQFQVLGQQMRAGVQKAVDDINARGGVDGEKLVLDVEDDGCKAETAAAAANRAAGRGDVLVIGYVCAAAAEAAAAVYAQNGILFISPGVSADSLTDRRAGPTIFRIATTDRAQGYVAGGYIAKTYPRKRIAVLDDGSPYGKPIADGAAAALKREGVTALRRETYDAGAKDYNALAARLIDDATDVVFLAGYQGDIALIAKALRAANSAIIVIGPDTIGTNQFLDLAGDAAEGLLFTFFTDFRLGDEARDVVAAFRASGTEPVGLVLPSYAALEVWLAARSSAPAKDAASIAATLQDGSFPSVIGKVDFWDNGSTRIPGFSVYRWQDGKPVLLE</sequence>
<accession>A0A840AWJ4</accession>
<dbReference type="SUPFAM" id="SSF53822">
    <property type="entry name" value="Periplasmic binding protein-like I"/>
    <property type="match status" value="1"/>
</dbReference>
<dbReference type="AlphaFoldDB" id="A0A840AWJ4"/>
<evidence type="ECO:0000256" key="4">
    <source>
        <dbReference type="ARBA" id="ARBA00022970"/>
    </source>
</evidence>
<gene>
    <name evidence="7" type="ORF">GGR25_003829</name>
</gene>
<comment type="similarity">
    <text evidence="1">Belongs to the leucine-binding protein family.</text>
</comment>
<dbReference type="CDD" id="cd06342">
    <property type="entry name" value="PBP1_ABC_LIVBP-like"/>
    <property type="match status" value="1"/>
</dbReference>
<dbReference type="PRINTS" id="PR00337">
    <property type="entry name" value="LEUILEVALBP"/>
</dbReference>
<keyword evidence="8" id="KW-1185">Reference proteome</keyword>
<dbReference type="Pfam" id="PF13458">
    <property type="entry name" value="Peripla_BP_6"/>
    <property type="match status" value="1"/>
</dbReference>
<name>A0A840AWJ4_9HYPH</name>
<evidence type="ECO:0000313" key="8">
    <source>
        <dbReference type="Proteomes" id="UP000553963"/>
    </source>
</evidence>
<reference evidence="7 8" key="1">
    <citation type="submission" date="2020-08" db="EMBL/GenBank/DDBJ databases">
        <title>Genomic Encyclopedia of Type Strains, Phase IV (KMG-IV): sequencing the most valuable type-strain genomes for metagenomic binning, comparative biology and taxonomic classification.</title>
        <authorList>
            <person name="Goeker M."/>
        </authorList>
    </citation>
    <scope>NUCLEOTIDE SEQUENCE [LARGE SCALE GENOMIC DNA]</scope>
    <source>
        <strain evidence="7 8">DSM 25966</strain>
    </source>
</reference>
<dbReference type="Gene3D" id="3.40.50.2300">
    <property type="match status" value="2"/>
</dbReference>
<evidence type="ECO:0000259" key="6">
    <source>
        <dbReference type="Pfam" id="PF13458"/>
    </source>
</evidence>